<evidence type="ECO:0000313" key="2">
    <source>
        <dbReference type="Proteomes" id="UP001595640"/>
    </source>
</evidence>
<dbReference type="EMBL" id="JBHRUH010000031">
    <property type="protein sequence ID" value="MFC3293204.1"/>
    <property type="molecule type" value="Genomic_DNA"/>
</dbReference>
<sequence length="91" mass="10714">MENREAEARRVGSDYMALTVMLYALARHEPVGREVQDRYPHILKDYLSITKRLEDMGRPSEAERSRHEFQMLLALFEDMAWVPVDEHPQAI</sequence>
<protein>
    <submittedName>
        <fullName evidence="1">Uncharacterized protein</fullName>
    </submittedName>
</protein>
<organism evidence="1 2">
    <name type="scientific">Modicisalibacter luteus</name>
    <dbReference type="NCBI Taxonomy" id="453962"/>
    <lineage>
        <taxon>Bacteria</taxon>
        <taxon>Pseudomonadati</taxon>
        <taxon>Pseudomonadota</taxon>
        <taxon>Gammaproteobacteria</taxon>
        <taxon>Oceanospirillales</taxon>
        <taxon>Halomonadaceae</taxon>
        <taxon>Modicisalibacter</taxon>
    </lineage>
</organism>
<accession>A0ABV7M3I9</accession>
<dbReference type="RefSeq" id="WP_156817390.1">
    <property type="nucleotide sequence ID" value="NZ_BMXD01000001.1"/>
</dbReference>
<dbReference type="Proteomes" id="UP001595640">
    <property type="component" value="Unassembled WGS sequence"/>
</dbReference>
<keyword evidence="2" id="KW-1185">Reference proteome</keyword>
<name>A0ABV7M3I9_9GAMM</name>
<comment type="caution">
    <text evidence="1">The sequence shown here is derived from an EMBL/GenBank/DDBJ whole genome shotgun (WGS) entry which is preliminary data.</text>
</comment>
<proteinExistence type="predicted"/>
<evidence type="ECO:0000313" key="1">
    <source>
        <dbReference type="EMBL" id="MFC3293204.1"/>
    </source>
</evidence>
<reference evidence="2" key="1">
    <citation type="journal article" date="2019" name="Int. J. Syst. Evol. Microbiol.">
        <title>The Global Catalogue of Microorganisms (GCM) 10K type strain sequencing project: providing services to taxonomists for standard genome sequencing and annotation.</title>
        <authorList>
            <consortium name="The Broad Institute Genomics Platform"/>
            <consortium name="The Broad Institute Genome Sequencing Center for Infectious Disease"/>
            <person name="Wu L."/>
            <person name="Ma J."/>
        </authorList>
    </citation>
    <scope>NUCLEOTIDE SEQUENCE [LARGE SCALE GENOMIC DNA]</scope>
    <source>
        <strain evidence="2">KCTC 12847</strain>
    </source>
</reference>
<gene>
    <name evidence="1" type="ORF">ACFOEI_14200</name>
</gene>